<name>A0A7H8UG25_ENTCL</name>
<dbReference type="PANTHER" id="PTHR33420:SF3">
    <property type="entry name" value="FIMBRIAL SUBUNIT ELFA"/>
    <property type="match status" value="1"/>
</dbReference>
<feature type="chain" id="PRO_5029000898" evidence="5">
    <location>
        <begin position="24"/>
        <end position="185"/>
    </location>
</feature>
<evidence type="ECO:0000313" key="7">
    <source>
        <dbReference type="EMBL" id="QKZ98800.1"/>
    </source>
</evidence>
<feature type="domain" description="Fimbrial-type adhesion" evidence="6">
    <location>
        <begin position="39"/>
        <end position="184"/>
    </location>
</feature>
<dbReference type="Gene3D" id="2.60.40.1090">
    <property type="entry name" value="Fimbrial-type adhesion domain"/>
    <property type="match status" value="1"/>
</dbReference>
<dbReference type="Pfam" id="PF00419">
    <property type="entry name" value="Fimbrial"/>
    <property type="match status" value="1"/>
</dbReference>
<reference evidence="7 8" key="1">
    <citation type="submission" date="2020-06" db="EMBL/GenBank/DDBJ databases">
        <title>Long-read sequencing of DSM26481-BlokeschLab.</title>
        <authorList>
            <person name="Blokesch M."/>
        </authorList>
    </citation>
    <scope>NUCLEOTIDE SEQUENCE [LARGE SCALE GENOMIC DNA]</scope>
    <source>
        <strain evidence="7 8">DSM 26481</strain>
    </source>
</reference>
<protein>
    <submittedName>
        <fullName evidence="7">Fimbrial protein</fullName>
    </submittedName>
</protein>
<keyword evidence="4" id="KW-0281">Fimbrium</keyword>
<dbReference type="GO" id="GO:0043709">
    <property type="term" value="P:cell adhesion involved in single-species biofilm formation"/>
    <property type="evidence" value="ECO:0007669"/>
    <property type="project" value="TreeGrafter"/>
</dbReference>
<dbReference type="RefSeq" id="WP_148419570.1">
    <property type="nucleotide sequence ID" value="NZ_CP056117.1"/>
</dbReference>
<evidence type="ECO:0000259" key="6">
    <source>
        <dbReference type="Pfam" id="PF00419"/>
    </source>
</evidence>
<feature type="signal peptide" evidence="5">
    <location>
        <begin position="1"/>
        <end position="23"/>
    </location>
</feature>
<comment type="similarity">
    <text evidence="2">Belongs to the fimbrial protein family.</text>
</comment>
<dbReference type="InterPro" id="IPR050263">
    <property type="entry name" value="Bact_Fimbrial_Adh_Pro"/>
</dbReference>
<evidence type="ECO:0000256" key="4">
    <source>
        <dbReference type="ARBA" id="ARBA00023263"/>
    </source>
</evidence>
<keyword evidence="3 5" id="KW-0732">Signal</keyword>
<gene>
    <name evidence="7" type="ORF">HWQ14_14510</name>
</gene>
<evidence type="ECO:0000313" key="8">
    <source>
        <dbReference type="Proteomes" id="UP000509421"/>
    </source>
</evidence>
<dbReference type="InterPro" id="IPR036937">
    <property type="entry name" value="Adhesion_dom_fimbrial_sf"/>
</dbReference>
<dbReference type="SUPFAM" id="SSF49401">
    <property type="entry name" value="Bacterial adhesins"/>
    <property type="match status" value="1"/>
</dbReference>
<sequence length="185" mass="19981">MKHSASFVTPVRLLWLTLPFVCAGVPAANITGQGHGKVSMQGAIIDTPCAIKVDSRDQAIDLITLPLDQIINAGVGPSKPFSIHLENCALEPMLPNHPDWSHFRVTFDGAITDGSLFALRGEARGVGLEIMDAAGNRMRPGIASSSGQLQPGAMRLDYSLRLVGNHQKLRAGAYQTTVRFKLDYF</sequence>
<evidence type="ECO:0000256" key="5">
    <source>
        <dbReference type="SAM" id="SignalP"/>
    </source>
</evidence>
<dbReference type="PANTHER" id="PTHR33420">
    <property type="entry name" value="FIMBRIAL SUBUNIT ELFA-RELATED"/>
    <property type="match status" value="1"/>
</dbReference>
<dbReference type="AlphaFoldDB" id="A0A7H8UG25"/>
<dbReference type="EMBL" id="CP056117">
    <property type="protein sequence ID" value="QKZ98800.1"/>
    <property type="molecule type" value="Genomic_DNA"/>
</dbReference>
<proteinExistence type="inferred from homology"/>
<evidence type="ECO:0000256" key="2">
    <source>
        <dbReference type="ARBA" id="ARBA00006671"/>
    </source>
</evidence>
<dbReference type="Proteomes" id="UP000509421">
    <property type="component" value="Chromosome"/>
</dbReference>
<dbReference type="InterPro" id="IPR008966">
    <property type="entry name" value="Adhesion_dom_sf"/>
</dbReference>
<evidence type="ECO:0000256" key="3">
    <source>
        <dbReference type="ARBA" id="ARBA00022729"/>
    </source>
</evidence>
<evidence type="ECO:0000256" key="1">
    <source>
        <dbReference type="ARBA" id="ARBA00004561"/>
    </source>
</evidence>
<dbReference type="GO" id="GO:0009289">
    <property type="term" value="C:pilus"/>
    <property type="evidence" value="ECO:0007669"/>
    <property type="project" value="UniProtKB-SubCell"/>
</dbReference>
<organism evidence="7 8">
    <name type="scientific">Enterobacter cloacae</name>
    <dbReference type="NCBI Taxonomy" id="550"/>
    <lineage>
        <taxon>Bacteria</taxon>
        <taxon>Pseudomonadati</taxon>
        <taxon>Pseudomonadota</taxon>
        <taxon>Gammaproteobacteria</taxon>
        <taxon>Enterobacterales</taxon>
        <taxon>Enterobacteriaceae</taxon>
        <taxon>Enterobacter</taxon>
        <taxon>Enterobacter cloacae complex</taxon>
    </lineage>
</organism>
<dbReference type="InterPro" id="IPR000259">
    <property type="entry name" value="Adhesion_dom_fimbrial"/>
</dbReference>
<comment type="subcellular location">
    <subcellularLocation>
        <location evidence="1">Fimbrium</location>
    </subcellularLocation>
</comment>
<accession>A0A7H8UG25</accession>